<feature type="chain" id="PRO_5046349156" description="T9SS C-terminal target domain-containing protein" evidence="1">
    <location>
        <begin position="19"/>
        <end position="535"/>
    </location>
</feature>
<keyword evidence="1" id="KW-0732">Signal</keyword>
<gene>
    <name evidence="2" type="ORF">NAT47_05165</name>
</gene>
<dbReference type="Gene3D" id="2.120.10.80">
    <property type="entry name" value="Kelch-type beta propeller"/>
    <property type="match status" value="1"/>
</dbReference>
<evidence type="ECO:0000313" key="3">
    <source>
        <dbReference type="Proteomes" id="UP001203342"/>
    </source>
</evidence>
<name>A0ABT0THB6_9FLAO</name>
<feature type="signal peptide" evidence="1">
    <location>
        <begin position="1"/>
        <end position="18"/>
    </location>
</feature>
<evidence type="ECO:0000313" key="2">
    <source>
        <dbReference type="EMBL" id="MCL9769800.1"/>
    </source>
</evidence>
<sequence>MKYLIKVLLFVFFQSTLAQSTFTYDVVLTPVSVAGLPGLHSYAFAQHEGKWLIIGGRKDGVHARQPFRAFPGDQNNTDLYVVDVAKKQSWSASVHSLPTALKEQLQSTNMNFYQDGDQLFIIGGYAYSNSASDHKTFPHLTSVDVPNLIHAIIKGSPIQSFFKQITNDVFAITGGQLGKIGTTFYLVGGHRFDGRYNPMNHPTFTQTYSNAIRKFTINTTGTSLTFTDYEEIVDPVHLHRRDYNLLPQVFPNGELGYTISSGVFQIEAELPFLYPVDIKTSGYFPQMQFNQYLSNYHSGKVCLYDAVNNQMHNLFFGGISRYSYQNGALLKDDSVPFVKTISSTTRFADGSMAEYQLPIEMPNLKGAGAEFIPNLNLPHYSNEVLQLSKITEDSFVIGHLFGGIQSTSPDAFSTNQTHLTSADPTVYEVKLVKNTSLVNTPLDGKNPFSLSLLSSESTADIARIQFEMPYLAQVNYLVTSSTGAILEAGEIEDVKQGVNTMSFDLKSYASEVITITFIFDDTFYTSELVSRKNKK</sequence>
<reference evidence="2 3" key="1">
    <citation type="submission" date="2022-05" db="EMBL/GenBank/DDBJ databases">
        <title>Flavobacterium sp., isolated from activated sludge.</title>
        <authorList>
            <person name="Ran Q."/>
        </authorList>
    </citation>
    <scope>NUCLEOTIDE SEQUENCE [LARGE SCALE GENOMIC DNA]</scope>
    <source>
        <strain evidence="2 3">HXWNR69</strain>
    </source>
</reference>
<dbReference type="Proteomes" id="UP001203342">
    <property type="component" value="Unassembled WGS sequence"/>
</dbReference>
<dbReference type="InterPro" id="IPR015915">
    <property type="entry name" value="Kelch-typ_b-propeller"/>
</dbReference>
<keyword evidence="3" id="KW-1185">Reference proteome</keyword>
<evidence type="ECO:0000256" key="1">
    <source>
        <dbReference type="SAM" id="SignalP"/>
    </source>
</evidence>
<protein>
    <recommendedName>
        <fullName evidence="4">T9SS C-terminal target domain-containing protein</fullName>
    </recommendedName>
</protein>
<dbReference type="RefSeq" id="WP_250581020.1">
    <property type="nucleotide sequence ID" value="NZ_JAMLJN010000003.1"/>
</dbReference>
<dbReference type="EMBL" id="JAMLJN010000003">
    <property type="protein sequence ID" value="MCL9769800.1"/>
    <property type="molecule type" value="Genomic_DNA"/>
</dbReference>
<proteinExistence type="predicted"/>
<accession>A0ABT0THB6</accession>
<comment type="caution">
    <text evidence="2">The sequence shown here is derived from an EMBL/GenBank/DDBJ whole genome shotgun (WGS) entry which is preliminary data.</text>
</comment>
<evidence type="ECO:0008006" key="4">
    <source>
        <dbReference type="Google" id="ProtNLM"/>
    </source>
</evidence>
<organism evidence="2 3">
    <name type="scientific">Flavobacterium fragile</name>
    <dbReference type="NCBI Taxonomy" id="2949085"/>
    <lineage>
        <taxon>Bacteria</taxon>
        <taxon>Pseudomonadati</taxon>
        <taxon>Bacteroidota</taxon>
        <taxon>Flavobacteriia</taxon>
        <taxon>Flavobacteriales</taxon>
        <taxon>Flavobacteriaceae</taxon>
        <taxon>Flavobacterium</taxon>
    </lineage>
</organism>